<accession>A0A510UM42</accession>
<organism evidence="1 2">
    <name type="scientific">Aliivibrio fischeri</name>
    <name type="common">Vibrio fischeri</name>
    <dbReference type="NCBI Taxonomy" id="668"/>
    <lineage>
        <taxon>Bacteria</taxon>
        <taxon>Pseudomonadati</taxon>
        <taxon>Pseudomonadota</taxon>
        <taxon>Gammaproteobacteria</taxon>
        <taxon>Vibrionales</taxon>
        <taxon>Vibrionaceae</taxon>
        <taxon>Aliivibrio</taxon>
    </lineage>
</organism>
<dbReference type="AlphaFoldDB" id="A0A510UM42"/>
<dbReference type="EMBL" id="BJTZ01000038">
    <property type="protein sequence ID" value="GEK15728.1"/>
    <property type="molecule type" value="Genomic_DNA"/>
</dbReference>
<dbReference type="Proteomes" id="UP000321787">
    <property type="component" value="Unassembled WGS sequence"/>
</dbReference>
<sequence length="122" mass="14090">MDKLFKVVSNGIHEIVDNACNHNTIATPLSQKAFFPLAYMSEMMVPNDMPMKMHDFAARCINLIGLSCQIMNTHQSNFKTTDTYLICKSFISNVCDELEMPSNSYQRQYWLEQIDNKLLSDR</sequence>
<protein>
    <submittedName>
        <fullName evidence="1">Uncharacterized protein</fullName>
    </submittedName>
</protein>
<name>A0A510UM42_ALIFS</name>
<evidence type="ECO:0000313" key="2">
    <source>
        <dbReference type="Proteomes" id="UP000321787"/>
    </source>
</evidence>
<gene>
    <name evidence="1" type="ORF">AFI02nite_37640</name>
</gene>
<reference evidence="1 2" key="1">
    <citation type="submission" date="2019-07" db="EMBL/GenBank/DDBJ databases">
        <title>Whole genome shotgun sequence of Aliivibrio fischeri NBRC 101058.</title>
        <authorList>
            <person name="Hosoyama A."/>
            <person name="Uohara A."/>
            <person name="Ohji S."/>
            <person name="Ichikawa N."/>
        </authorList>
    </citation>
    <scope>NUCLEOTIDE SEQUENCE [LARGE SCALE GENOMIC DNA]</scope>
    <source>
        <strain evidence="1 2">NBRC 101058</strain>
    </source>
</reference>
<proteinExistence type="predicted"/>
<dbReference type="RefSeq" id="WP_146866305.1">
    <property type="nucleotide sequence ID" value="NZ_BJTZ01000038.1"/>
</dbReference>
<evidence type="ECO:0000313" key="1">
    <source>
        <dbReference type="EMBL" id="GEK15728.1"/>
    </source>
</evidence>
<comment type="caution">
    <text evidence="1">The sequence shown here is derived from an EMBL/GenBank/DDBJ whole genome shotgun (WGS) entry which is preliminary data.</text>
</comment>